<evidence type="ECO:0000256" key="3">
    <source>
        <dbReference type="ARBA" id="ARBA00022552"/>
    </source>
</evidence>
<comment type="caution">
    <text evidence="6">The sequence shown here is derived from an EMBL/GenBank/DDBJ whole genome shotgun (WGS) entry which is preliminary data.</text>
</comment>
<feature type="compositionally biased region" description="Basic and acidic residues" evidence="5">
    <location>
        <begin position="558"/>
        <end position="585"/>
    </location>
</feature>
<sequence length="691" mass="78530">MKPDNKRKEKKQKVKKKPILKNKKEHVVVVAQEFKFARLLSGNEKKTRDRVLKALKKWLLNCFEKGYEFKEDDFTRVWKGLFYAMWMSDKPLIQEELCENIAGILDIFPLEQIKNAVLMTKAGLKVLATEWYGIDQHRMDKFMMLVRRYLRGSLRCLLRCNWSLESCKIYTNMLTASDGILALKAPSYARNAMSLILHFIDCFLEELAKVSQGKIPDESIVCLLSPFCALVCGGEALPLCIAARRLLTALLRQSELGLQYSDAERAWQRMGCPPGGPEALELEIEEGEEGDDQNEIEDGDSETVTALDPRAGRVDVVLPLLPVPAALLAEDMRQHMETTSCASRAYKRAKICLQRFEQLSKNVYPLRVKDTDFLAESEELMPQPEQVARRLRALEKRLVTSSDELALRGLSRKHRKRLLAKSRAGLSIVEDVVKPTAEVPADTINEDWQIEAATSDNKQKKIKRDTSNKENQGTNKKKPNKKRKLAENTIIVQNTKKAKIEKNEHVQQPRTRQAISGVNVTANKKENNKVNNKKVEKKNIVNKKDKSEGSNKTPIPPKKKDALVNKDNNEKLTNTKEKENLESKAKKMKPPAKNIKTNTLVVKKIKDLKNIASTKKPNKITSPKLSLDTPKKVKFVLKNNGAQGPIDYYKSVKQSPNIPFDSSKQPSKTNLKPSMPSPINPFFKKKLRLKK</sequence>
<dbReference type="PANTHER" id="PTHR13026">
    <property type="entry name" value="NNP-1 PROTEIN NOVEL NUCLEAR PROTEIN 1 NOP52"/>
    <property type="match status" value="1"/>
</dbReference>
<evidence type="ECO:0000313" key="7">
    <source>
        <dbReference type="Proteomes" id="UP001314205"/>
    </source>
</evidence>
<dbReference type="AlphaFoldDB" id="A0AAV1LFB4"/>
<dbReference type="PANTHER" id="PTHR13026:SF0">
    <property type="entry name" value="RIBOSOMAL RNA PROCESSING 1B"/>
    <property type="match status" value="1"/>
</dbReference>
<dbReference type="GO" id="GO:0030688">
    <property type="term" value="C:preribosome, small subunit precursor"/>
    <property type="evidence" value="ECO:0007669"/>
    <property type="project" value="InterPro"/>
</dbReference>
<evidence type="ECO:0000256" key="5">
    <source>
        <dbReference type="SAM" id="MobiDB-lite"/>
    </source>
</evidence>
<evidence type="ECO:0000256" key="4">
    <source>
        <dbReference type="ARBA" id="ARBA00023242"/>
    </source>
</evidence>
<reference evidence="6 7" key="1">
    <citation type="submission" date="2023-11" db="EMBL/GenBank/DDBJ databases">
        <authorList>
            <person name="Hedman E."/>
            <person name="Englund M."/>
            <person name="Stromberg M."/>
            <person name="Nyberg Akerstrom W."/>
            <person name="Nylinder S."/>
            <person name="Jareborg N."/>
            <person name="Kallberg Y."/>
            <person name="Kronander E."/>
        </authorList>
    </citation>
    <scope>NUCLEOTIDE SEQUENCE [LARGE SCALE GENOMIC DNA]</scope>
</reference>
<feature type="compositionally biased region" description="Polar residues" evidence="5">
    <location>
        <begin position="652"/>
        <end position="672"/>
    </location>
</feature>
<feature type="region of interest" description="Disordered" evidence="5">
    <location>
        <begin position="647"/>
        <end position="691"/>
    </location>
</feature>
<dbReference type="GO" id="GO:0006364">
    <property type="term" value="P:rRNA processing"/>
    <property type="evidence" value="ECO:0007669"/>
    <property type="project" value="UniProtKB-KW"/>
</dbReference>
<feature type="compositionally biased region" description="Basic and acidic residues" evidence="5">
    <location>
        <begin position="498"/>
        <end position="507"/>
    </location>
</feature>
<keyword evidence="7" id="KW-1185">Reference proteome</keyword>
<organism evidence="6 7">
    <name type="scientific">Parnassius mnemosyne</name>
    <name type="common">clouded apollo</name>
    <dbReference type="NCBI Taxonomy" id="213953"/>
    <lineage>
        <taxon>Eukaryota</taxon>
        <taxon>Metazoa</taxon>
        <taxon>Ecdysozoa</taxon>
        <taxon>Arthropoda</taxon>
        <taxon>Hexapoda</taxon>
        <taxon>Insecta</taxon>
        <taxon>Pterygota</taxon>
        <taxon>Neoptera</taxon>
        <taxon>Endopterygota</taxon>
        <taxon>Lepidoptera</taxon>
        <taxon>Glossata</taxon>
        <taxon>Ditrysia</taxon>
        <taxon>Papilionoidea</taxon>
        <taxon>Papilionidae</taxon>
        <taxon>Parnassiinae</taxon>
        <taxon>Parnassini</taxon>
        <taxon>Parnassius</taxon>
        <taxon>Driopa</taxon>
    </lineage>
</organism>
<evidence type="ECO:0000256" key="2">
    <source>
        <dbReference type="ARBA" id="ARBA00006374"/>
    </source>
</evidence>
<proteinExistence type="inferred from homology"/>
<evidence type="ECO:0000313" key="6">
    <source>
        <dbReference type="EMBL" id="CAK1592932.1"/>
    </source>
</evidence>
<feature type="compositionally biased region" description="Basic residues" evidence="5">
    <location>
        <begin position="475"/>
        <end position="484"/>
    </location>
</feature>
<name>A0AAV1LFB4_9NEOP</name>
<accession>A0AAV1LFB4</accession>
<comment type="subcellular location">
    <subcellularLocation>
        <location evidence="1">Nucleus</location>
    </subcellularLocation>
</comment>
<evidence type="ECO:0000256" key="1">
    <source>
        <dbReference type="ARBA" id="ARBA00004123"/>
    </source>
</evidence>
<evidence type="ECO:0008006" key="8">
    <source>
        <dbReference type="Google" id="ProtNLM"/>
    </source>
</evidence>
<dbReference type="InterPro" id="IPR010301">
    <property type="entry name" value="RRP1"/>
</dbReference>
<dbReference type="Pfam" id="PF05997">
    <property type="entry name" value="Nop52"/>
    <property type="match status" value="1"/>
</dbReference>
<protein>
    <recommendedName>
        <fullName evidence="8">Ribosomal RNA processing protein 1 homolog</fullName>
    </recommendedName>
</protein>
<gene>
    <name evidence="6" type="ORF">PARMNEM_LOCUS12799</name>
</gene>
<feature type="compositionally biased region" description="Basic and acidic residues" evidence="5">
    <location>
        <begin position="523"/>
        <end position="549"/>
    </location>
</feature>
<dbReference type="Proteomes" id="UP001314205">
    <property type="component" value="Unassembled WGS sequence"/>
</dbReference>
<dbReference type="EMBL" id="CAVLGL010000088">
    <property type="protein sequence ID" value="CAK1592932.1"/>
    <property type="molecule type" value="Genomic_DNA"/>
</dbReference>
<feature type="region of interest" description="Disordered" evidence="5">
    <location>
        <begin position="444"/>
        <end position="590"/>
    </location>
</feature>
<keyword evidence="3" id="KW-0698">rRNA processing</keyword>
<keyword evidence="4" id="KW-0539">Nucleus</keyword>
<dbReference type="GO" id="GO:0005634">
    <property type="term" value="C:nucleus"/>
    <property type="evidence" value="ECO:0007669"/>
    <property type="project" value="UniProtKB-SubCell"/>
</dbReference>
<comment type="similarity">
    <text evidence="2">Belongs to the RRP1 family.</text>
</comment>